<evidence type="ECO:0000313" key="3">
    <source>
        <dbReference type="Proteomes" id="UP000076858"/>
    </source>
</evidence>
<proteinExistence type="predicted"/>
<accession>A0A164H7C1</accession>
<name>A0A164H7C1_9CRUS</name>
<dbReference type="Proteomes" id="UP000076858">
    <property type="component" value="Unassembled WGS sequence"/>
</dbReference>
<dbReference type="EMBL" id="LRGB01012632">
    <property type="protein sequence ID" value="KZR99795.1"/>
    <property type="molecule type" value="Genomic_DNA"/>
</dbReference>
<comment type="caution">
    <text evidence="2">The sequence shown here is derived from an EMBL/GenBank/DDBJ whole genome shotgun (WGS) entry which is preliminary data.</text>
</comment>
<keyword evidence="1" id="KW-1133">Transmembrane helix</keyword>
<protein>
    <submittedName>
        <fullName evidence="2">Uncharacterized protein</fullName>
    </submittedName>
</protein>
<dbReference type="AlphaFoldDB" id="A0A164H7C1"/>
<sequence length="46" mass="5385">FVFFDPDSTDVCQHPELILLISIFETLCANSSAFHSFCFWWLIGRM</sequence>
<reference evidence="2 3" key="1">
    <citation type="submission" date="2016-03" db="EMBL/GenBank/DDBJ databases">
        <title>EvidentialGene: Evidence-directed Construction of Genes on Genomes.</title>
        <authorList>
            <person name="Gilbert D.G."/>
            <person name="Choi J.-H."/>
            <person name="Mockaitis K."/>
            <person name="Colbourne J."/>
            <person name="Pfrender M."/>
        </authorList>
    </citation>
    <scope>NUCLEOTIDE SEQUENCE [LARGE SCALE GENOMIC DNA]</scope>
    <source>
        <strain evidence="2 3">Xinb3</strain>
        <tissue evidence="2">Complete organism</tissue>
    </source>
</reference>
<keyword evidence="1" id="KW-0472">Membrane</keyword>
<gene>
    <name evidence="2" type="ORF">APZ42_004208</name>
</gene>
<feature type="transmembrane region" description="Helical" evidence="1">
    <location>
        <begin position="17"/>
        <end position="43"/>
    </location>
</feature>
<keyword evidence="3" id="KW-1185">Reference proteome</keyword>
<organism evidence="2 3">
    <name type="scientific">Daphnia magna</name>
    <dbReference type="NCBI Taxonomy" id="35525"/>
    <lineage>
        <taxon>Eukaryota</taxon>
        <taxon>Metazoa</taxon>
        <taxon>Ecdysozoa</taxon>
        <taxon>Arthropoda</taxon>
        <taxon>Crustacea</taxon>
        <taxon>Branchiopoda</taxon>
        <taxon>Diplostraca</taxon>
        <taxon>Cladocera</taxon>
        <taxon>Anomopoda</taxon>
        <taxon>Daphniidae</taxon>
        <taxon>Daphnia</taxon>
    </lineage>
</organism>
<keyword evidence="1" id="KW-0812">Transmembrane</keyword>
<feature type="non-terminal residue" evidence="2">
    <location>
        <position position="1"/>
    </location>
</feature>
<evidence type="ECO:0000313" key="2">
    <source>
        <dbReference type="EMBL" id="KZR99795.1"/>
    </source>
</evidence>
<evidence type="ECO:0000256" key="1">
    <source>
        <dbReference type="SAM" id="Phobius"/>
    </source>
</evidence>